<dbReference type="GO" id="GO:0006508">
    <property type="term" value="P:proteolysis"/>
    <property type="evidence" value="ECO:0007669"/>
    <property type="project" value="InterPro"/>
</dbReference>
<keyword evidence="5" id="KW-0391">Immunity</keyword>
<dbReference type="GO" id="GO:0045087">
    <property type="term" value="P:innate immune response"/>
    <property type="evidence" value="ECO:0007669"/>
    <property type="project" value="UniProtKB-KW"/>
</dbReference>
<dbReference type="EMBL" id="ATLV01012842">
    <property type="status" value="NOT_ANNOTATED_CDS"/>
    <property type="molecule type" value="Genomic_DNA"/>
</dbReference>
<dbReference type="EnsemblMetazoa" id="ASIC004219-RA">
    <property type="protein sequence ID" value="ASIC004219-PA"/>
    <property type="gene ID" value="ASIC004219"/>
</dbReference>
<evidence type="ECO:0000256" key="3">
    <source>
        <dbReference type="ARBA" id="ARBA00022588"/>
    </source>
</evidence>
<dbReference type="EMBL" id="KE524818">
    <property type="protein sequence ID" value="KFB37025.1"/>
    <property type="molecule type" value="Genomic_DNA"/>
</dbReference>
<dbReference type="FunFam" id="2.40.10.10:FF:000028">
    <property type="entry name" value="Serine protease easter"/>
    <property type="match status" value="1"/>
</dbReference>
<dbReference type="OrthoDB" id="6147874at2759"/>
<comment type="similarity">
    <text evidence="8">Belongs to the peptidase S1 family. CLIP subfamily.</text>
</comment>
<keyword evidence="4" id="KW-0732">Signal</keyword>
<dbReference type="FunFam" id="2.40.10.10:FF:000068">
    <property type="entry name" value="transmembrane protease serine 2"/>
    <property type="match status" value="1"/>
</dbReference>
<dbReference type="GO" id="GO:0005576">
    <property type="term" value="C:extracellular region"/>
    <property type="evidence" value="ECO:0007669"/>
    <property type="project" value="UniProtKB-SubCell"/>
</dbReference>
<dbReference type="AlphaFoldDB" id="A0A084VGD1"/>
<sequence>MHHYQGSFTNVCGGSIIDKNTILTAAHCVFTPNGLLSVDLVSVEVGRIRLRISDQRSRAYEPDRFIVHPGYAPDKVQNDIALIKLRTDIEMSDYIQPVCLWNRGPDLAPLDQKYGYVIGFGLTEDNEVSDYLREADIPVVDFATCLASNRPAFGAVLNSMMYCGGSANGTSACNGDSGGGMFFEYDGTWYVRGLVSFTPGVNGQAKCDPYQYTVFTDIARYLDWIQQKHKVQSFASGPVSSLVKMNPRLSKLNLDICGFNAYPFRRESEKPIFLNYPWIGLLEYAVERTREKRTLCHCILISEWYVLTAAHCVAGVSDKHKLLAVRLGDYDLGSQPDCVEIDEKKRCAPPAKLLPVGKITMHKQYDKATYSNDIALIRLRSKADVTQDNIKPICLPVLATLRENIPNAYVQVGWSRNSFTLQRTAPTRQNGAKCRQQYAAQKIVISSDDRHICTFQKYDPAGPCNFTASAAPLQVIQKIEGSDRYVLHGLLSFGSSKCFSDYPDVYTSINGYMDWILDSLETEEQADDRIIFRE</sequence>
<dbReference type="GO" id="GO:0004252">
    <property type="term" value="F:serine-type endopeptidase activity"/>
    <property type="evidence" value="ECO:0007669"/>
    <property type="project" value="InterPro"/>
</dbReference>
<keyword evidence="3" id="KW-0399">Innate immunity</keyword>
<evidence type="ECO:0000313" key="10">
    <source>
        <dbReference type="EMBL" id="KFB37025.1"/>
    </source>
</evidence>
<dbReference type="Pfam" id="PF00089">
    <property type="entry name" value="Trypsin"/>
    <property type="match status" value="2"/>
</dbReference>
<reference evidence="10 12" key="1">
    <citation type="journal article" date="2014" name="BMC Genomics">
        <title>Genome sequence of Anopheles sinensis provides insight into genetics basis of mosquito competence for malaria parasites.</title>
        <authorList>
            <person name="Zhou D."/>
            <person name="Zhang D."/>
            <person name="Ding G."/>
            <person name="Shi L."/>
            <person name="Hou Q."/>
            <person name="Ye Y."/>
            <person name="Xu Y."/>
            <person name="Zhou H."/>
            <person name="Xiong C."/>
            <person name="Li S."/>
            <person name="Yu J."/>
            <person name="Hong S."/>
            <person name="Yu X."/>
            <person name="Zou P."/>
            <person name="Chen C."/>
            <person name="Chang X."/>
            <person name="Wang W."/>
            <person name="Lv Y."/>
            <person name="Sun Y."/>
            <person name="Ma L."/>
            <person name="Shen B."/>
            <person name="Zhu C."/>
        </authorList>
    </citation>
    <scope>NUCLEOTIDE SEQUENCE [LARGE SCALE GENOMIC DNA]</scope>
</reference>
<dbReference type="SUPFAM" id="SSF50494">
    <property type="entry name" value="Trypsin-like serine proteases"/>
    <property type="match status" value="2"/>
</dbReference>
<evidence type="ECO:0000313" key="11">
    <source>
        <dbReference type="EnsemblMetazoa" id="ASIC004219-PA"/>
    </source>
</evidence>
<dbReference type="PROSITE" id="PS50240">
    <property type="entry name" value="TRYPSIN_DOM"/>
    <property type="match status" value="2"/>
</dbReference>
<protein>
    <recommendedName>
        <fullName evidence="9">Peptidase S1 domain-containing protein</fullName>
    </recommendedName>
</protein>
<dbReference type="Proteomes" id="UP000030765">
    <property type="component" value="Unassembled WGS sequence"/>
</dbReference>
<dbReference type="PROSITE" id="PS00134">
    <property type="entry name" value="TRYPSIN_HIS"/>
    <property type="match status" value="2"/>
</dbReference>
<dbReference type="VEuPathDB" id="VectorBase:ASIS013961"/>
<dbReference type="InterPro" id="IPR043504">
    <property type="entry name" value="Peptidase_S1_PA_chymotrypsin"/>
</dbReference>
<keyword evidence="6" id="KW-1015">Disulfide bond</keyword>
<dbReference type="InterPro" id="IPR001254">
    <property type="entry name" value="Trypsin_dom"/>
</dbReference>
<dbReference type="PANTHER" id="PTHR24260">
    <property type="match status" value="1"/>
</dbReference>
<evidence type="ECO:0000256" key="5">
    <source>
        <dbReference type="ARBA" id="ARBA00022859"/>
    </source>
</evidence>
<dbReference type="InterPro" id="IPR018114">
    <property type="entry name" value="TRYPSIN_HIS"/>
</dbReference>
<accession>A0A084VGD1</accession>
<dbReference type="PANTHER" id="PTHR24260:SF136">
    <property type="entry name" value="GH08193P-RELATED"/>
    <property type="match status" value="1"/>
</dbReference>
<evidence type="ECO:0000256" key="2">
    <source>
        <dbReference type="ARBA" id="ARBA00022525"/>
    </source>
</evidence>
<dbReference type="SMART" id="SM00020">
    <property type="entry name" value="Tryp_SPc"/>
    <property type="match status" value="2"/>
</dbReference>
<dbReference type="OMA" id="CILISEW"/>
<dbReference type="InterPro" id="IPR009003">
    <property type="entry name" value="Peptidase_S1_PA"/>
</dbReference>
<evidence type="ECO:0000313" key="12">
    <source>
        <dbReference type="Proteomes" id="UP000030765"/>
    </source>
</evidence>
<dbReference type="STRING" id="74873.A0A084VGD1"/>
<evidence type="ECO:0000256" key="4">
    <source>
        <dbReference type="ARBA" id="ARBA00022729"/>
    </source>
</evidence>
<evidence type="ECO:0000256" key="1">
    <source>
        <dbReference type="ARBA" id="ARBA00004613"/>
    </source>
</evidence>
<evidence type="ECO:0000256" key="8">
    <source>
        <dbReference type="ARBA" id="ARBA00024195"/>
    </source>
</evidence>
<comment type="subcellular location">
    <subcellularLocation>
        <location evidence="1">Secreted</location>
    </subcellularLocation>
</comment>
<evidence type="ECO:0000259" key="9">
    <source>
        <dbReference type="PROSITE" id="PS50240"/>
    </source>
</evidence>
<gene>
    <name evidence="10" type="ORF">ZHAS_00004219</name>
</gene>
<reference evidence="11" key="2">
    <citation type="submission" date="2020-05" db="UniProtKB">
        <authorList>
            <consortium name="EnsemblMetazoa"/>
        </authorList>
    </citation>
    <scope>IDENTIFICATION</scope>
</reference>
<evidence type="ECO:0000256" key="6">
    <source>
        <dbReference type="ARBA" id="ARBA00023157"/>
    </source>
</evidence>
<dbReference type="InterPro" id="IPR001314">
    <property type="entry name" value="Peptidase_S1A"/>
</dbReference>
<feature type="domain" description="Peptidase S1" evidence="9">
    <location>
        <begin position="1"/>
        <end position="230"/>
    </location>
</feature>
<keyword evidence="2" id="KW-0964">Secreted</keyword>
<proteinExistence type="inferred from homology"/>
<evidence type="ECO:0000256" key="7">
    <source>
        <dbReference type="ARBA" id="ARBA00023180"/>
    </source>
</evidence>
<keyword evidence="7" id="KW-0325">Glycoprotein</keyword>
<keyword evidence="12" id="KW-1185">Reference proteome</keyword>
<dbReference type="PRINTS" id="PR00722">
    <property type="entry name" value="CHYMOTRYPSIN"/>
</dbReference>
<name>A0A084VGD1_ANOSI</name>
<organism evidence="10">
    <name type="scientific">Anopheles sinensis</name>
    <name type="common">Mosquito</name>
    <dbReference type="NCBI Taxonomy" id="74873"/>
    <lineage>
        <taxon>Eukaryota</taxon>
        <taxon>Metazoa</taxon>
        <taxon>Ecdysozoa</taxon>
        <taxon>Arthropoda</taxon>
        <taxon>Hexapoda</taxon>
        <taxon>Insecta</taxon>
        <taxon>Pterygota</taxon>
        <taxon>Neoptera</taxon>
        <taxon>Endopterygota</taxon>
        <taxon>Diptera</taxon>
        <taxon>Nematocera</taxon>
        <taxon>Culicoidea</taxon>
        <taxon>Culicidae</taxon>
        <taxon>Anophelinae</taxon>
        <taxon>Anopheles</taxon>
    </lineage>
</organism>
<dbReference type="InterPro" id="IPR051333">
    <property type="entry name" value="CLIP_Serine_Protease"/>
</dbReference>
<dbReference type="VEuPathDB" id="VectorBase:ASIC004219"/>
<feature type="domain" description="Peptidase S1" evidence="9">
    <location>
        <begin position="256"/>
        <end position="521"/>
    </location>
</feature>
<dbReference type="CDD" id="cd00190">
    <property type="entry name" value="Tryp_SPc"/>
    <property type="match status" value="2"/>
</dbReference>
<dbReference type="Gene3D" id="2.40.10.10">
    <property type="entry name" value="Trypsin-like serine proteases"/>
    <property type="match status" value="3"/>
</dbReference>